<dbReference type="SUPFAM" id="SSF57701">
    <property type="entry name" value="Zn2/Cys6 DNA-binding domain"/>
    <property type="match status" value="1"/>
</dbReference>
<accession>A0A1L7U8M6</accession>
<dbReference type="GO" id="GO:0000981">
    <property type="term" value="F:DNA-binding transcription factor activity, RNA polymerase II-specific"/>
    <property type="evidence" value="ECO:0007669"/>
    <property type="project" value="InterPro"/>
</dbReference>
<feature type="region of interest" description="Disordered" evidence="2">
    <location>
        <begin position="1"/>
        <end position="34"/>
    </location>
</feature>
<evidence type="ECO:0000313" key="4">
    <source>
        <dbReference type="EMBL" id="CVL03486.1"/>
    </source>
</evidence>
<feature type="domain" description="Zn(2)-C6 fungal-type" evidence="3">
    <location>
        <begin position="44"/>
        <end position="74"/>
    </location>
</feature>
<dbReference type="InterPro" id="IPR001138">
    <property type="entry name" value="Zn2Cys6_DnaBD"/>
</dbReference>
<dbReference type="InterPro" id="IPR053187">
    <property type="entry name" value="Notoamide_regulator"/>
</dbReference>
<dbReference type="PROSITE" id="PS00463">
    <property type="entry name" value="ZN2_CY6_FUNGAL_1"/>
    <property type="match status" value="1"/>
</dbReference>
<dbReference type="CDD" id="cd00067">
    <property type="entry name" value="GAL4"/>
    <property type="match status" value="1"/>
</dbReference>
<proteinExistence type="predicted"/>
<feature type="compositionally biased region" description="Polar residues" evidence="2">
    <location>
        <begin position="17"/>
        <end position="32"/>
    </location>
</feature>
<organism evidence="4 5">
    <name type="scientific">Fusarium mangiferae</name>
    <name type="common">Mango malformation disease fungus</name>
    <dbReference type="NCBI Taxonomy" id="192010"/>
    <lineage>
        <taxon>Eukaryota</taxon>
        <taxon>Fungi</taxon>
        <taxon>Dikarya</taxon>
        <taxon>Ascomycota</taxon>
        <taxon>Pezizomycotina</taxon>
        <taxon>Sordariomycetes</taxon>
        <taxon>Hypocreomycetidae</taxon>
        <taxon>Hypocreales</taxon>
        <taxon>Nectriaceae</taxon>
        <taxon>Fusarium</taxon>
        <taxon>Fusarium fujikuroi species complex</taxon>
    </lineage>
</organism>
<dbReference type="PANTHER" id="PTHR47256">
    <property type="entry name" value="ZN(II)2CYS6 TRANSCRIPTION FACTOR (EUROFUNG)-RELATED"/>
    <property type="match status" value="1"/>
</dbReference>
<dbReference type="RefSeq" id="XP_041688162.1">
    <property type="nucleotide sequence ID" value="XM_041822486.1"/>
</dbReference>
<keyword evidence="5" id="KW-1185">Reference proteome</keyword>
<dbReference type="PROSITE" id="PS50048">
    <property type="entry name" value="ZN2_CY6_FUNGAL_2"/>
    <property type="match status" value="1"/>
</dbReference>
<evidence type="ECO:0000259" key="3">
    <source>
        <dbReference type="PROSITE" id="PS50048"/>
    </source>
</evidence>
<name>A0A1L7U8M6_FUSMA</name>
<keyword evidence="1" id="KW-0539">Nucleus</keyword>
<dbReference type="PANTHER" id="PTHR47256:SF1">
    <property type="entry name" value="ZN(II)2CYS6 TRANSCRIPTION FACTOR (EUROFUNG)"/>
    <property type="match status" value="1"/>
</dbReference>
<evidence type="ECO:0000256" key="2">
    <source>
        <dbReference type="SAM" id="MobiDB-lite"/>
    </source>
</evidence>
<comment type="caution">
    <text evidence="4">The sequence shown here is derived from an EMBL/GenBank/DDBJ whole genome shotgun (WGS) entry which is preliminary data.</text>
</comment>
<protein>
    <submittedName>
        <fullName evidence="4">Related to nitrate assimilation regulatory protein nirA</fullName>
    </submittedName>
</protein>
<sequence>MEPSSPSIAHRSILPRPTSTPANPSAPRSTSDLGIPRKTKVISACQPCKQKKIKCDGDRPECGPCMSKGRSCEYTLQGNRTEILIRRQQALQENVESFTALYRYLQDRPANEANKFFERIRNGFGIEAALEFVKSEGSTSASTSRDPASARLAWSQQVYDCNLLFENELLSTETSDATIQAMRDGVNCYFSCLGTMYPIYTREETNSITDTFLESQEGKPDQVLSRKIAYGELLAICAVGFQYDRQTLPSGNASICTPFYQKARLFLDYVVEKAPLRAMRICCCLGIYNVIAKSSLAISYTDWGILLGSSSGLCVGKRPHTLSEQDFKGYVKTFTALITVRSWLTATLGHIPSPEVSRCIHETRQQMDNTGAVVSAGEDAVIGTLQEKMAQITILKASVLRTVACFRVLSPAILRQMHQDLDIWRSSLPPCLRLETLMHTPQISPDQRRVTFYMHLFYMSAFILKARALLATQKDIASCTCGPEATAAVLEGVHAARNSARLLGLIHEEKAVVKNCWLTIYQCYVTFLLLNFTAIQSFLVGGAAAFRQQDIVLSRPCIEILALCATRDRIARSFHARLAKYQNTIKEQLPGFQAKTPEDSGSYGDESFDDDSYLFIQSSGNSKLHHLIYELRELLCHPLTLLKGESEASIPYPTVSKASVDADIDFAHHLASPFNMAEDEVPNGLFPPDESLGGSHNYAAETEGYLSGSVPFGWDISTWRRYPGTRSSNNT</sequence>
<dbReference type="Gene3D" id="4.10.240.10">
    <property type="entry name" value="Zn(2)-C6 fungal-type DNA-binding domain"/>
    <property type="match status" value="1"/>
</dbReference>
<gene>
    <name evidence="4" type="ORF">FMAN_15167</name>
</gene>
<reference evidence="5" key="1">
    <citation type="journal article" date="2016" name="Genome Biol. Evol.">
        <title>Comparative 'omics' of the Fusarium fujikuroi species complex highlights differences in genetic potential and metabolite synthesis.</title>
        <authorList>
            <person name="Niehaus E.-M."/>
            <person name="Muensterkoetter M."/>
            <person name="Proctor R.H."/>
            <person name="Brown D.W."/>
            <person name="Sharon A."/>
            <person name="Idan Y."/>
            <person name="Oren-Young L."/>
            <person name="Sieber C.M."/>
            <person name="Novak O."/>
            <person name="Pencik A."/>
            <person name="Tarkowska D."/>
            <person name="Hromadova K."/>
            <person name="Freeman S."/>
            <person name="Maymon M."/>
            <person name="Elazar M."/>
            <person name="Youssef S.A."/>
            <person name="El-Shabrawy E.S.M."/>
            <person name="Shalaby A.B.A."/>
            <person name="Houterman P."/>
            <person name="Brock N.L."/>
            <person name="Burkhardt I."/>
            <person name="Tsavkelova E.A."/>
            <person name="Dickschat J.S."/>
            <person name="Galuszka P."/>
            <person name="Gueldener U."/>
            <person name="Tudzynski B."/>
        </authorList>
    </citation>
    <scope>NUCLEOTIDE SEQUENCE [LARGE SCALE GENOMIC DNA]</scope>
    <source>
        <strain evidence="5">MRC7560</strain>
    </source>
</reference>
<dbReference type="Pfam" id="PF00172">
    <property type="entry name" value="Zn_clus"/>
    <property type="match status" value="1"/>
</dbReference>
<dbReference type="AlphaFoldDB" id="A0A1L7U8M6"/>
<dbReference type="EMBL" id="FCQH01000014">
    <property type="protein sequence ID" value="CVL03486.1"/>
    <property type="molecule type" value="Genomic_DNA"/>
</dbReference>
<dbReference type="Proteomes" id="UP000184255">
    <property type="component" value="Unassembled WGS sequence"/>
</dbReference>
<dbReference type="GO" id="GO:0008270">
    <property type="term" value="F:zinc ion binding"/>
    <property type="evidence" value="ECO:0007669"/>
    <property type="project" value="InterPro"/>
</dbReference>
<dbReference type="SMART" id="SM00066">
    <property type="entry name" value="GAL4"/>
    <property type="match status" value="1"/>
</dbReference>
<dbReference type="InterPro" id="IPR036864">
    <property type="entry name" value="Zn2-C6_fun-type_DNA-bd_sf"/>
</dbReference>
<evidence type="ECO:0000256" key="1">
    <source>
        <dbReference type="ARBA" id="ARBA00023242"/>
    </source>
</evidence>
<dbReference type="CDD" id="cd12148">
    <property type="entry name" value="fungal_TF_MHR"/>
    <property type="match status" value="1"/>
</dbReference>
<dbReference type="GeneID" id="65094410"/>
<evidence type="ECO:0000313" key="5">
    <source>
        <dbReference type="Proteomes" id="UP000184255"/>
    </source>
</evidence>
<dbReference type="VEuPathDB" id="FungiDB:FMAN_15167"/>